<dbReference type="Proteomes" id="UP000504627">
    <property type="component" value="Unplaced"/>
</dbReference>
<name>A0A7R5K527_9PASS</name>
<keyword evidence="2" id="KW-1185">Reference proteome</keyword>
<sequence>MRADGTPRPGDAGTHALPAASRPCAERPAGAGGTGTATHTHKTTRIFKKKKKKKRRKKGKAPGMPEEAGRGARMPHRCCRAGPAPRLPPTPLQGFAGEGGGAPGAQRPAAPGEGRDAPAALRGRGSPGSSAAGWRNGVAAEESQGLAQTLAGFSEGLLSHRSHLCCWGCPAATPEGRRVCVKPERAGACGSPGAGVATGLDVSGVPSHGRGWQPHASPALDSCASQSQILFFFLNDKNPTTGELLI</sequence>
<feature type="region of interest" description="Disordered" evidence="1">
    <location>
        <begin position="1"/>
        <end position="136"/>
    </location>
</feature>
<gene>
    <name evidence="3" type="primary">LOC113997545</name>
</gene>
<reference evidence="3" key="1">
    <citation type="submission" date="2025-08" db="UniProtKB">
        <authorList>
            <consortium name="RefSeq"/>
        </authorList>
    </citation>
    <scope>IDENTIFICATION</scope>
    <source>
        <tissue evidence="3">Muscle</tissue>
    </source>
</reference>
<protein>
    <submittedName>
        <fullName evidence="3">Uncharacterized protein LOC113997545</fullName>
    </submittedName>
</protein>
<dbReference type="AlphaFoldDB" id="A0A7R5K527"/>
<proteinExistence type="predicted"/>
<feature type="compositionally biased region" description="Basic residues" evidence="1">
    <location>
        <begin position="39"/>
        <end position="60"/>
    </location>
</feature>
<evidence type="ECO:0000256" key="1">
    <source>
        <dbReference type="SAM" id="MobiDB-lite"/>
    </source>
</evidence>
<feature type="compositionally biased region" description="Low complexity" evidence="1">
    <location>
        <begin position="119"/>
        <end position="135"/>
    </location>
</feature>
<accession>A0A7R5K527</accession>
<dbReference type="InParanoid" id="A0A7R5K527"/>
<organism evidence="2 3">
    <name type="scientific">Pipra filicauda</name>
    <name type="common">Wire-tailed manakin</name>
    <dbReference type="NCBI Taxonomy" id="649802"/>
    <lineage>
        <taxon>Eukaryota</taxon>
        <taxon>Metazoa</taxon>
        <taxon>Chordata</taxon>
        <taxon>Craniata</taxon>
        <taxon>Vertebrata</taxon>
        <taxon>Euteleostomi</taxon>
        <taxon>Archelosauria</taxon>
        <taxon>Archosauria</taxon>
        <taxon>Dinosauria</taxon>
        <taxon>Saurischia</taxon>
        <taxon>Theropoda</taxon>
        <taxon>Coelurosauria</taxon>
        <taxon>Aves</taxon>
        <taxon>Neognathae</taxon>
        <taxon>Neoaves</taxon>
        <taxon>Telluraves</taxon>
        <taxon>Australaves</taxon>
        <taxon>Passeriformes</taxon>
        <taxon>Pipridae</taxon>
        <taxon>Pipra</taxon>
    </lineage>
</organism>
<dbReference type="GeneID" id="113997545"/>
<evidence type="ECO:0000313" key="2">
    <source>
        <dbReference type="Proteomes" id="UP000504627"/>
    </source>
</evidence>
<evidence type="ECO:0000313" key="3">
    <source>
        <dbReference type="RefSeq" id="XP_039234730.1"/>
    </source>
</evidence>
<dbReference type="RefSeq" id="XP_039234730.1">
    <property type="nucleotide sequence ID" value="XM_039378796.1"/>
</dbReference>